<proteinExistence type="predicted"/>
<gene>
    <name evidence="1" type="ORF">Lalb_Chr17g0337871</name>
</gene>
<accession>A0A6A4P178</accession>
<dbReference type="EMBL" id="WOCE01000017">
    <property type="protein sequence ID" value="KAE9595352.1"/>
    <property type="molecule type" value="Genomic_DNA"/>
</dbReference>
<comment type="caution">
    <text evidence="1">The sequence shown here is derived from an EMBL/GenBank/DDBJ whole genome shotgun (WGS) entry which is preliminary data.</text>
</comment>
<dbReference type="AlphaFoldDB" id="A0A6A4P178"/>
<name>A0A6A4P178_LUPAL</name>
<reference evidence="2" key="1">
    <citation type="journal article" date="2020" name="Nat. Commun.">
        <title>Genome sequence of the cluster root forming white lupin.</title>
        <authorList>
            <person name="Hufnagel B."/>
            <person name="Marques A."/>
            <person name="Soriano A."/>
            <person name="Marques L."/>
            <person name="Divol F."/>
            <person name="Doumas P."/>
            <person name="Sallet E."/>
            <person name="Mancinotti D."/>
            <person name="Carrere S."/>
            <person name="Marande W."/>
            <person name="Arribat S."/>
            <person name="Keller J."/>
            <person name="Huneau C."/>
            <person name="Blein T."/>
            <person name="Aime D."/>
            <person name="Laguerre M."/>
            <person name="Taylor J."/>
            <person name="Schubert V."/>
            <person name="Nelson M."/>
            <person name="Geu-Flores F."/>
            <person name="Crespi M."/>
            <person name="Gallardo-Guerrero K."/>
            <person name="Delaux P.-M."/>
            <person name="Salse J."/>
            <person name="Berges H."/>
            <person name="Guyot R."/>
            <person name="Gouzy J."/>
            <person name="Peret B."/>
        </authorList>
    </citation>
    <scope>NUCLEOTIDE SEQUENCE [LARGE SCALE GENOMIC DNA]</scope>
    <source>
        <strain evidence="2">cv. Amiga</strain>
    </source>
</reference>
<sequence>MSSISMIRNFWGTVARKWALSFFFFKNKIGFFDLSNLLTSIFSTFHVLLDLISNLNENIEV</sequence>
<evidence type="ECO:0000313" key="1">
    <source>
        <dbReference type="EMBL" id="KAE9595352.1"/>
    </source>
</evidence>
<dbReference type="Proteomes" id="UP000447434">
    <property type="component" value="Chromosome 17"/>
</dbReference>
<evidence type="ECO:0000313" key="2">
    <source>
        <dbReference type="Proteomes" id="UP000447434"/>
    </source>
</evidence>
<protein>
    <submittedName>
        <fullName evidence="1">Uncharacterized protein</fullName>
    </submittedName>
</protein>
<organism evidence="1 2">
    <name type="scientific">Lupinus albus</name>
    <name type="common">White lupine</name>
    <name type="synonym">Lupinus termis</name>
    <dbReference type="NCBI Taxonomy" id="3870"/>
    <lineage>
        <taxon>Eukaryota</taxon>
        <taxon>Viridiplantae</taxon>
        <taxon>Streptophyta</taxon>
        <taxon>Embryophyta</taxon>
        <taxon>Tracheophyta</taxon>
        <taxon>Spermatophyta</taxon>
        <taxon>Magnoliopsida</taxon>
        <taxon>eudicotyledons</taxon>
        <taxon>Gunneridae</taxon>
        <taxon>Pentapetalae</taxon>
        <taxon>rosids</taxon>
        <taxon>fabids</taxon>
        <taxon>Fabales</taxon>
        <taxon>Fabaceae</taxon>
        <taxon>Papilionoideae</taxon>
        <taxon>50 kb inversion clade</taxon>
        <taxon>genistoids sensu lato</taxon>
        <taxon>core genistoids</taxon>
        <taxon>Genisteae</taxon>
        <taxon>Lupinus</taxon>
    </lineage>
</organism>
<keyword evidence="2" id="KW-1185">Reference proteome</keyword>